<evidence type="ECO:0000256" key="2">
    <source>
        <dbReference type="SAM" id="MobiDB-lite"/>
    </source>
</evidence>
<organism evidence="3 4">
    <name type="scientific">Ceratopteris richardii</name>
    <name type="common">Triangle waterfern</name>
    <dbReference type="NCBI Taxonomy" id="49495"/>
    <lineage>
        <taxon>Eukaryota</taxon>
        <taxon>Viridiplantae</taxon>
        <taxon>Streptophyta</taxon>
        <taxon>Embryophyta</taxon>
        <taxon>Tracheophyta</taxon>
        <taxon>Polypodiopsida</taxon>
        <taxon>Polypodiidae</taxon>
        <taxon>Polypodiales</taxon>
        <taxon>Pteridineae</taxon>
        <taxon>Pteridaceae</taxon>
        <taxon>Parkerioideae</taxon>
        <taxon>Ceratopteris</taxon>
    </lineage>
</organism>
<keyword evidence="1" id="KW-0175">Coiled coil</keyword>
<evidence type="ECO:0000313" key="3">
    <source>
        <dbReference type="EMBL" id="KAH7294099.1"/>
    </source>
</evidence>
<sequence length="194" mass="21291">MTTSATTPPTQPTHRVCESVGNPTSPSLPSPNCSPPHLSFPPTIPNHPVTPTPPLTSPPPPPPPIPNPYNPPTIISSLQPTPIISSLQPTPAHNIPSIHASSAPFSAVADTLEHMLELELCEEESSSVDSQIAALHRHHTNATTMHILLTSLIRYNQELRDRMDHLEEAHKQDEEQLQKKLCEELRKENKDLKA</sequence>
<feature type="region of interest" description="Disordered" evidence="2">
    <location>
        <begin position="1"/>
        <end position="90"/>
    </location>
</feature>
<evidence type="ECO:0000256" key="1">
    <source>
        <dbReference type="SAM" id="Coils"/>
    </source>
</evidence>
<reference evidence="3" key="1">
    <citation type="submission" date="2021-08" db="EMBL/GenBank/DDBJ databases">
        <title>WGS assembly of Ceratopteris richardii.</title>
        <authorList>
            <person name="Marchant D.B."/>
            <person name="Chen G."/>
            <person name="Jenkins J."/>
            <person name="Shu S."/>
            <person name="Leebens-Mack J."/>
            <person name="Grimwood J."/>
            <person name="Schmutz J."/>
            <person name="Soltis P."/>
            <person name="Soltis D."/>
            <person name="Chen Z.-H."/>
        </authorList>
    </citation>
    <scope>NUCLEOTIDE SEQUENCE</scope>
    <source>
        <strain evidence="3">Whitten #5841</strain>
        <tissue evidence="3">Leaf</tissue>
    </source>
</reference>
<protein>
    <submittedName>
        <fullName evidence="3">Uncharacterized protein</fullName>
    </submittedName>
</protein>
<comment type="caution">
    <text evidence="3">The sequence shown here is derived from an EMBL/GenBank/DDBJ whole genome shotgun (WGS) entry which is preliminary data.</text>
</comment>
<name>A0A8T2RCH1_CERRI</name>
<dbReference type="AlphaFoldDB" id="A0A8T2RCH1"/>
<dbReference type="Proteomes" id="UP000825935">
    <property type="component" value="Chromosome 28"/>
</dbReference>
<keyword evidence="4" id="KW-1185">Reference proteome</keyword>
<accession>A0A8T2RCH1</accession>
<feature type="compositionally biased region" description="Polar residues" evidence="2">
    <location>
        <begin position="74"/>
        <end position="90"/>
    </location>
</feature>
<evidence type="ECO:0000313" key="4">
    <source>
        <dbReference type="Proteomes" id="UP000825935"/>
    </source>
</evidence>
<feature type="compositionally biased region" description="Pro residues" evidence="2">
    <location>
        <begin position="26"/>
        <end position="71"/>
    </location>
</feature>
<feature type="coiled-coil region" evidence="1">
    <location>
        <begin position="149"/>
        <end position="191"/>
    </location>
</feature>
<dbReference type="EMBL" id="CM035433">
    <property type="protein sequence ID" value="KAH7294099.1"/>
    <property type="molecule type" value="Genomic_DNA"/>
</dbReference>
<gene>
    <name evidence="3" type="ORF">KP509_28G056500</name>
</gene>
<proteinExistence type="predicted"/>